<dbReference type="EMBL" id="JASPKZ010002694">
    <property type="protein sequence ID" value="KAJ9595079.1"/>
    <property type="molecule type" value="Genomic_DNA"/>
</dbReference>
<sequence>MKNYSVLKNWTLKPILDDEMMSENFSLVTVYIDKISEPRHTSRIIQDLNSVCPIPSLLYLKRVSKQGVILNVSGDDTAEMCLDKLKNKGLDVTGLSCSPEKISVPACAPKTRRQYEEASKCWPCNFHEDKYLERC</sequence>
<name>A0AAD8EMA1_DIPPU</name>
<evidence type="ECO:0000313" key="1">
    <source>
        <dbReference type="EMBL" id="KAJ9595079.1"/>
    </source>
</evidence>
<keyword evidence="2" id="KW-1185">Reference proteome</keyword>
<dbReference type="Proteomes" id="UP001233999">
    <property type="component" value="Unassembled WGS sequence"/>
</dbReference>
<reference evidence="1" key="1">
    <citation type="journal article" date="2023" name="IScience">
        <title>Live-bearing cockroach genome reveals convergent evolutionary mechanisms linked to viviparity in insects and beyond.</title>
        <authorList>
            <person name="Fouks B."/>
            <person name="Harrison M.C."/>
            <person name="Mikhailova A.A."/>
            <person name="Marchal E."/>
            <person name="English S."/>
            <person name="Carruthers M."/>
            <person name="Jennings E.C."/>
            <person name="Chiamaka E.L."/>
            <person name="Frigard R.A."/>
            <person name="Pippel M."/>
            <person name="Attardo G.M."/>
            <person name="Benoit J.B."/>
            <person name="Bornberg-Bauer E."/>
            <person name="Tobe S.S."/>
        </authorList>
    </citation>
    <scope>NUCLEOTIDE SEQUENCE</scope>
    <source>
        <strain evidence="1">Stay&amp;Tobe</strain>
    </source>
</reference>
<proteinExistence type="predicted"/>
<dbReference type="AlphaFoldDB" id="A0AAD8EMA1"/>
<reference evidence="1" key="2">
    <citation type="submission" date="2023-05" db="EMBL/GenBank/DDBJ databases">
        <authorList>
            <person name="Fouks B."/>
        </authorList>
    </citation>
    <scope>NUCLEOTIDE SEQUENCE</scope>
    <source>
        <strain evidence="1">Stay&amp;Tobe</strain>
        <tissue evidence="1">Testes</tissue>
    </source>
</reference>
<gene>
    <name evidence="1" type="ORF">L9F63_013605</name>
</gene>
<evidence type="ECO:0000313" key="2">
    <source>
        <dbReference type="Proteomes" id="UP001233999"/>
    </source>
</evidence>
<organism evidence="1 2">
    <name type="scientific">Diploptera punctata</name>
    <name type="common">Pacific beetle cockroach</name>
    <dbReference type="NCBI Taxonomy" id="6984"/>
    <lineage>
        <taxon>Eukaryota</taxon>
        <taxon>Metazoa</taxon>
        <taxon>Ecdysozoa</taxon>
        <taxon>Arthropoda</taxon>
        <taxon>Hexapoda</taxon>
        <taxon>Insecta</taxon>
        <taxon>Pterygota</taxon>
        <taxon>Neoptera</taxon>
        <taxon>Polyneoptera</taxon>
        <taxon>Dictyoptera</taxon>
        <taxon>Blattodea</taxon>
        <taxon>Blaberoidea</taxon>
        <taxon>Blaberidae</taxon>
        <taxon>Diplopterinae</taxon>
        <taxon>Diploptera</taxon>
    </lineage>
</organism>
<comment type="caution">
    <text evidence="1">The sequence shown here is derived from an EMBL/GenBank/DDBJ whole genome shotgun (WGS) entry which is preliminary data.</text>
</comment>
<accession>A0AAD8EMA1</accession>
<protein>
    <submittedName>
        <fullName evidence="1">Uncharacterized protein</fullName>
    </submittedName>
</protein>